<comment type="caution">
    <text evidence="3">The sequence shown here is derived from an EMBL/GenBank/DDBJ whole genome shotgun (WGS) entry which is preliminary data.</text>
</comment>
<sequence length="217" mass="25088">MDADTRSLVIGFILTTVLGGLLGAGLQRTQWNRQARLDIAKQSYVDATTMLEQVLTSIDRRYYDLYRWYSAVRDDEPEQKIAEREAIYFATVHEWNEKLRTHHQGIRRHLGASHALSYLNYRDDLDAQHPSSLHYRFVLCTDLVHGLRAAPQTSPAVWSAMEKLNWHLTEFAQEATTELIRRSHSLRRLRSTDLAEERSEAMVSRPEPQHPSRPGPP</sequence>
<feature type="region of interest" description="Disordered" evidence="1">
    <location>
        <begin position="191"/>
        <end position="217"/>
    </location>
</feature>
<accession>A0A7W4YBM9</accession>
<dbReference type="RefSeq" id="WP_183296101.1">
    <property type="nucleotide sequence ID" value="NZ_JACHVX010000003.1"/>
</dbReference>
<feature type="compositionally biased region" description="Basic and acidic residues" evidence="1">
    <location>
        <begin position="191"/>
        <end position="200"/>
    </location>
</feature>
<protein>
    <submittedName>
        <fullName evidence="3">Uncharacterized protein</fullName>
    </submittedName>
</protein>
<feature type="transmembrane region" description="Helical" evidence="2">
    <location>
        <begin position="6"/>
        <end position="26"/>
    </location>
</feature>
<evidence type="ECO:0000256" key="1">
    <source>
        <dbReference type="SAM" id="MobiDB-lite"/>
    </source>
</evidence>
<keyword evidence="2" id="KW-0812">Transmembrane</keyword>
<gene>
    <name evidence="3" type="ORF">FHR80_002154</name>
</gene>
<organism evidence="3 4">
    <name type="scientific">Cellulomonas cellasea</name>
    <dbReference type="NCBI Taxonomy" id="43670"/>
    <lineage>
        <taxon>Bacteria</taxon>
        <taxon>Bacillati</taxon>
        <taxon>Actinomycetota</taxon>
        <taxon>Actinomycetes</taxon>
        <taxon>Micrococcales</taxon>
        <taxon>Cellulomonadaceae</taxon>
        <taxon>Cellulomonas</taxon>
    </lineage>
</organism>
<evidence type="ECO:0000256" key="2">
    <source>
        <dbReference type="SAM" id="Phobius"/>
    </source>
</evidence>
<evidence type="ECO:0000313" key="4">
    <source>
        <dbReference type="Proteomes" id="UP000518206"/>
    </source>
</evidence>
<keyword evidence="2" id="KW-1133">Transmembrane helix</keyword>
<name>A0A7W4YBM9_9CELL</name>
<keyword evidence="2" id="KW-0472">Membrane</keyword>
<evidence type="ECO:0000313" key="3">
    <source>
        <dbReference type="EMBL" id="MBB2923229.1"/>
    </source>
</evidence>
<dbReference type="Proteomes" id="UP000518206">
    <property type="component" value="Unassembled WGS sequence"/>
</dbReference>
<dbReference type="AlphaFoldDB" id="A0A7W4YBM9"/>
<reference evidence="3 4" key="1">
    <citation type="submission" date="2020-08" db="EMBL/GenBank/DDBJ databases">
        <title>The Agave Microbiome: Exploring the role of microbial communities in plant adaptations to desert environments.</title>
        <authorList>
            <person name="Partida-Martinez L.P."/>
        </authorList>
    </citation>
    <scope>NUCLEOTIDE SEQUENCE [LARGE SCALE GENOMIC DNA]</scope>
    <source>
        <strain evidence="3 4">RAS26</strain>
    </source>
</reference>
<dbReference type="EMBL" id="JACHVX010000003">
    <property type="protein sequence ID" value="MBB2923229.1"/>
    <property type="molecule type" value="Genomic_DNA"/>
</dbReference>
<reference evidence="3 4" key="2">
    <citation type="submission" date="2020-08" db="EMBL/GenBank/DDBJ databases">
        <authorList>
            <person name="Partida-Martinez L."/>
            <person name="Huntemann M."/>
            <person name="Clum A."/>
            <person name="Wang J."/>
            <person name="Palaniappan K."/>
            <person name="Ritter S."/>
            <person name="Chen I.-M."/>
            <person name="Stamatis D."/>
            <person name="Reddy T."/>
            <person name="O'Malley R."/>
            <person name="Daum C."/>
            <person name="Shapiro N."/>
            <person name="Ivanova N."/>
            <person name="Kyrpides N."/>
            <person name="Woyke T."/>
        </authorList>
    </citation>
    <scope>NUCLEOTIDE SEQUENCE [LARGE SCALE GENOMIC DNA]</scope>
    <source>
        <strain evidence="3 4">RAS26</strain>
    </source>
</reference>
<proteinExistence type="predicted"/>